<dbReference type="OrthoDB" id="66726at2759"/>
<dbReference type="PANTHER" id="PTHR22696">
    <property type="entry name" value="E3 UBIQUITIN-PROTEIN LIGASE RNF26"/>
    <property type="match status" value="1"/>
</dbReference>
<proteinExistence type="predicted"/>
<dbReference type="GO" id="GO:0016567">
    <property type="term" value="P:protein ubiquitination"/>
    <property type="evidence" value="ECO:0007669"/>
    <property type="project" value="TreeGrafter"/>
</dbReference>
<accession>A0A8I2ZPR3</accession>
<evidence type="ECO:0000313" key="1">
    <source>
        <dbReference type="EMBL" id="KAG7134105.1"/>
    </source>
</evidence>
<dbReference type="AlphaFoldDB" id="A0A8I2ZPR3"/>
<dbReference type="EMBL" id="JAEMWZ010000147">
    <property type="protein sequence ID" value="KAG7134105.1"/>
    <property type="molecule type" value="Genomic_DNA"/>
</dbReference>
<name>A0A8I2ZPR3_VERLO</name>
<protein>
    <submittedName>
        <fullName evidence="1">Uncharacterized protein</fullName>
    </submittedName>
</protein>
<dbReference type="GO" id="GO:0061630">
    <property type="term" value="F:ubiquitin protein ligase activity"/>
    <property type="evidence" value="ECO:0007669"/>
    <property type="project" value="TreeGrafter"/>
</dbReference>
<dbReference type="GO" id="GO:0006511">
    <property type="term" value="P:ubiquitin-dependent protein catabolic process"/>
    <property type="evidence" value="ECO:0007669"/>
    <property type="project" value="TreeGrafter"/>
</dbReference>
<comment type="caution">
    <text evidence="1">The sequence shown here is derived from an EMBL/GenBank/DDBJ whole genome shotgun (WGS) entry which is preliminary data.</text>
</comment>
<dbReference type="PANTHER" id="PTHR22696:SF1">
    <property type="entry name" value="E3 UBIQUITIN-PROTEIN LIGASE RNF26"/>
    <property type="match status" value="1"/>
</dbReference>
<evidence type="ECO:0000313" key="2">
    <source>
        <dbReference type="Proteomes" id="UP000689129"/>
    </source>
</evidence>
<dbReference type="Proteomes" id="UP000689129">
    <property type="component" value="Unassembled WGS sequence"/>
</dbReference>
<reference evidence="1" key="1">
    <citation type="journal article" date="2021" name="Mol. Plant Pathol.">
        <title>A 20-kb lineage-specific genomic region tames virulence in pathogenic amphidiploid Verticillium longisporum.</title>
        <authorList>
            <person name="Harting R."/>
            <person name="Starke J."/>
            <person name="Kusch H."/>
            <person name="Poggeler S."/>
            <person name="Maurus I."/>
            <person name="Schluter R."/>
            <person name="Landesfeind M."/>
            <person name="Bulla I."/>
            <person name="Nowrousian M."/>
            <person name="de Jonge R."/>
            <person name="Stahlhut G."/>
            <person name="Hoff K.J."/>
            <person name="Asshauer K.P."/>
            <person name="Thurmer A."/>
            <person name="Stanke M."/>
            <person name="Daniel R."/>
            <person name="Morgenstern B."/>
            <person name="Thomma B.P.H.J."/>
            <person name="Kronstad J.W."/>
            <person name="Braus-Stromeyer S.A."/>
            <person name="Braus G.H."/>
        </authorList>
    </citation>
    <scope>NUCLEOTIDE SEQUENCE</scope>
    <source>
        <strain evidence="1">Vl32</strain>
    </source>
</reference>
<sequence>MASEAVYLNEDRDVNLASSTWIEDERFRELEELRRQWLGEEFGSRLDPTGKANLMPVTEGRALAKSGFDRERAAQKLPKTISGEGRLRDGIGAAERSGRWLMALDFVLNTSKLVVRTTTGLVIRLLSRLGMRIPRWLLWMAQRPKQQDAVDVEAEFRQRAWTATQSCVPLNEVDLDSELYRWWLGGGWWGTADMSGDYDPNADSDYDDDDTASVLSGLITNPLDELNLKERFS</sequence>
<gene>
    <name evidence="1" type="ORF">HYQ45_018915</name>
</gene>
<organism evidence="1 2">
    <name type="scientific">Verticillium longisporum</name>
    <name type="common">Verticillium dahliae var. longisporum</name>
    <dbReference type="NCBI Taxonomy" id="100787"/>
    <lineage>
        <taxon>Eukaryota</taxon>
        <taxon>Fungi</taxon>
        <taxon>Dikarya</taxon>
        <taxon>Ascomycota</taxon>
        <taxon>Pezizomycotina</taxon>
        <taxon>Sordariomycetes</taxon>
        <taxon>Hypocreomycetidae</taxon>
        <taxon>Glomerellales</taxon>
        <taxon>Plectosphaerellaceae</taxon>
        <taxon>Verticillium</taxon>
    </lineage>
</organism>